<dbReference type="InterPro" id="IPR025392">
    <property type="entry name" value="DUF4124"/>
</dbReference>
<name>A0A9X3AGJ5_9GAMM</name>
<reference evidence="3" key="1">
    <citation type="journal article" date="2022" name="Front. Microbiol.">
        <title>Genome-based taxonomic rearrangement of Oceanobacter-related bacteria including the description of Thalassolituus hydrocarbonoclasticus sp. nov. and Thalassolituus pacificus sp. nov. and emended description of the genus Thalassolituus.</title>
        <authorList>
            <person name="Dong C."/>
            <person name="Wei L."/>
            <person name="Wang J."/>
            <person name="Lai Q."/>
            <person name="Huang Z."/>
            <person name="Shao Z."/>
        </authorList>
    </citation>
    <scope>NUCLEOTIDE SEQUENCE</scope>
    <source>
        <strain evidence="3">59MF3M-4</strain>
    </source>
</reference>
<feature type="compositionally biased region" description="Basic and acidic residues" evidence="1">
    <location>
        <begin position="90"/>
        <end position="102"/>
    </location>
</feature>
<feature type="domain" description="DUF4124" evidence="2">
    <location>
        <begin position="40"/>
        <end position="85"/>
    </location>
</feature>
<evidence type="ECO:0000256" key="1">
    <source>
        <dbReference type="SAM" id="MobiDB-lite"/>
    </source>
</evidence>
<protein>
    <submittedName>
        <fullName evidence="3">DUF4124 domain-containing protein</fullName>
    </submittedName>
</protein>
<evidence type="ECO:0000313" key="3">
    <source>
        <dbReference type="EMBL" id="MCT7359297.1"/>
    </source>
</evidence>
<evidence type="ECO:0000259" key="2">
    <source>
        <dbReference type="Pfam" id="PF13511"/>
    </source>
</evidence>
<reference evidence="3" key="2">
    <citation type="submission" date="2022-08" db="EMBL/GenBank/DDBJ databases">
        <authorList>
            <person name="Dong C."/>
        </authorList>
    </citation>
    <scope>NUCLEOTIDE SEQUENCE</scope>
    <source>
        <strain evidence="3">59MF3M-4</strain>
    </source>
</reference>
<dbReference type="Pfam" id="PF13511">
    <property type="entry name" value="DUF4124"/>
    <property type="match status" value="1"/>
</dbReference>
<keyword evidence="4" id="KW-1185">Reference proteome</keyword>
<dbReference type="RefSeq" id="WP_260976165.1">
    <property type="nucleotide sequence ID" value="NZ_JAOANI010000015.1"/>
</dbReference>
<accession>A0A9X3AGJ5</accession>
<dbReference type="EMBL" id="JAOANI010000015">
    <property type="protein sequence ID" value="MCT7359297.1"/>
    <property type="molecule type" value="Genomic_DNA"/>
</dbReference>
<evidence type="ECO:0000313" key="4">
    <source>
        <dbReference type="Proteomes" id="UP001147830"/>
    </source>
</evidence>
<organism evidence="3 4">
    <name type="scientific">Thalassolituus pacificus</name>
    <dbReference type="NCBI Taxonomy" id="2975440"/>
    <lineage>
        <taxon>Bacteria</taxon>
        <taxon>Pseudomonadati</taxon>
        <taxon>Pseudomonadota</taxon>
        <taxon>Gammaproteobacteria</taxon>
        <taxon>Oceanospirillales</taxon>
        <taxon>Oceanospirillaceae</taxon>
        <taxon>Thalassolituus</taxon>
    </lineage>
</organism>
<proteinExistence type="predicted"/>
<dbReference type="AlphaFoldDB" id="A0A9X3AGJ5"/>
<gene>
    <name evidence="3" type="ORF">NYR02_09710</name>
</gene>
<dbReference type="Proteomes" id="UP001147830">
    <property type="component" value="Unassembled WGS sequence"/>
</dbReference>
<comment type="caution">
    <text evidence="3">The sequence shown here is derived from an EMBL/GenBank/DDBJ whole genome shotgun (WGS) entry which is preliminary data.</text>
</comment>
<sequence length="144" mass="15778">MKSKIAFMLFILGLAVAAPYFIKGPDGKPLMSSDSEPELLSTEQTRQTYYKWQDSKGVWHFGDEVPEGVVAQAVGVDTAANVIQSVKVAAREETTEKKRQQEPEANAPGLPMTVNPADIPKLLDDAKGVQALVDQHKKDIDQAR</sequence>
<feature type="region of interest" description="Disordered" evidence="1">
    <location>
        <begin position="90"/>
        <end position="119"/>
    </location>
</feature>